<dbReference type="AlphaFoldDB" id="K0KU99"/>
<protein>
    <submittedName>
        <fullName evidence="2">Uncharacterized protein</fullName>
    </submittedName>
</protein>
<feature type="region of interest" description="Disordered" evidence="1">
    <location>
        <begin position="82"/>
        <end position="131"/>
    </location>
</feature>
<comment type="caution">
    <text evidence="2">The sequence shown here is derived from an EMBL/GenBank/DDBJ whole genome shotgun (WGS) entry which is preliminary data.</text>
</comment>
<dbReference type="Pfam" id="PF11214">
    <property type="entry name" value="Med2"/>
    <property type="match status" value="1"/>
</dbReference>
<accession>K0KU99</accession>
<evidence type="ECO:0000313" key="3">
    <source>
        <dbReference type="Proteomes" id="UP000009328"/>
    </source>
</evidence>
<dbReference type="EMBL" id="CAIF01000203">
    <property type="protein sequence ID" value="CCH45592.1"/>
    <property type="molecule type" value="Genomic_DNA"/>
</dbReference>
<evidence type="ECO:0000313" key="2">
    <source>
        <dbReference type="EMBL" id="CCH45592.1"/>
    </source>
</evidence>
<proteinExistence type="predicted"/>
<feature type="compositionally biased region" description="Low complexity" evidence="1">
    <location>
        <begin position="100"/>
        <end position="128"/>
    </location>
</feature>
<name>K0KU99_WICCF</name>
<keyword evidence="3" id="KW-1185">Reference proteome</keyword>
<gene>
    <name evidence="2" type="ORF">BN7_5175</name>
</gene>
<reference evidence="2 3" key="1">
    <citation type="journal article" date="2012" name="Eukaryot. Cell">
        <title>Draft genome sequence of Wickerhamomyces ciferrii NRRL Y-1031 F-60-10.</title>
        <authorList>
            <person name="Schneider J."/>
            <person name="Andrea H."/>
            <person name="Blom J."/>
            <person name="Jaenicke S."/>
            <person name="Ruckert C."/>
            <person name="Schorsch C."/>
            <person name="Szczepanowski R."/>
            <person name="Farwick M."/>
            <person name="Goesmann A."/>
            <person name="Puhler A."/>
            <person name="Schaffer S."/>
            <person name="Tauch A."/>
            <person name="Kohler T."/>
            <person name="Brinkrolf K."/>
        </authorList>
    </citation>
    <scope>NUCLEOTIDE SEQUENCE [LARGE SCALE GENOMIC DNA]</scope>
    <source>
        <strain evidence="3">ATCC 14091 / BCRC 22168 / CBS 111 / JCM 3599 / NBRC 0793 / NRRL Y-1031 F-60-10</strain>
    </source>
</reference>
<dbReference type="InterPro" id="IPR021017">
    <property type="entry name" value="Mediator_Med2_fun"/>
</dbReference>
<dbReference type="InParanoid" id="K0KU99"/>
<dbReference type="HOGENOM" id="CLU_1230750_0_0_1"/>
<evidence type="ECO:0000256" key="1">
    <source>
        <dbReference type="SAM" id="MobiDB-lite"/>
    </source>
</evidence>
<dbReference type="Proteomes" id="UP000009328">
    <property type="component" value="Unassembled WGS sequence"/>
</dbReference>
<sequence length="225" mass="25536">MSNQIDNLSLSFNEILLNVGTLFDELVSDKTTNLVLPNNNKKSNKLNDSIKQFDKNLDDILIQLNDISLFDRKLKQTKLEKEQAKLNNNNTTDTQEKQIEPIPQQQSQSQPQEQQQQPTDLNNNFNNNENDENILDDINMFLSTVPDGNDQNLNGEFNDNIQDLLMENDPYGGGSIGDVQGNDGENSNLNFQDFNNDNNGNDNMGNNGMEFENNIFDEIDSMLNI</sequence>
<organism evidence="2 3">
    <name type="scientific">Wickerhamomyces ciferrii (strain ATCC 14091 / BCRC 22168 / CBS 111 / JCM 3599 / NBRC 0793 / NRRL Y-1031 F-60-10)</name>
    <name type="common">Yeast</name>
    <name type="synonym">Pichia ciferrii</name>
    <dbReference type="NCBI Taxonomy" id="1206466"/>
    <lineage>
        <taxon>Eukaryota</taxon>
        <taxon>Fungi</taxon>
        <taxon>Dikarya</taxon>
        <taxon>Ascomycota</taxon>
        <taxon>Saccharomycotina</taxon>
        <taxon>Saccharomycetes</taxon>
        <taxon>Phaffomycetales</taxon>
        <taxon>Wickerhamomycetaceae</taxon>
        <taxon>Wickerhamomyces</taxon>
    </lineage>
</organism>